<dbReference type="KEGG" id="abae:CL176_03585"/>
<evidence type="ECO:0000256" key="4">
    <source>
        <dbReference type="ARBA" id="ARBA00023015"/>
    </source>
</evidence>
<dbReference type="EMBL" id="CP023434">
    <property type="protein sequence ID" value="AXY25187.1"/>
    <property type="molecule type" value="Genomic_DNA"/>
</dbReference>
<dbReference type="PANTHER" id="PTHR11078:SF3">
    <property type="entry name" value="ANTITERMINATION NUSB DOMAIN-CONTAINING PROTEIN"/>
    <property type="match status" value="1"/>
</dbReference>
<dbReference type="InterPro" id="IPR035926">
    <property type="entry name" value="NusB-like_sf"/>
</dbReference>
<evidence type="ECO:0000256" key="3">
    <source>
        <dbReference type="ARBA" id="ARBA00022884"/>
    </source>
</evidence>
<dbReference type="HAMAP" id="MF_00073">
    <property type="entry name" value="NusB"/>
    <property type="match status" value="1"/>
</dbReference>
<dbReference type="NCBIfam" id="TIGR01951">
    <property type="entry name" value="nusB"/>
    <property type="match status" value="1"/>
</dbReference>
<dbReference type="Pfam" id="PF01029">
    <property type="entry name" value="NusB"/>
    <property type="match status" value="1"/>
</dbReference>
<dbReference type="PANTHER" id="PTHR11078">
    <property type="entry name" value="N UTILIZATION SUBSTANCE PROTEIN B-RELATED"/>
    <property type="match status" value="1"/>
</dbReference>
<keyword evidence="4 6" id="KW-0805">Transcription regulation</keyword>
<evidence type="ECO:0000256" key="6">
    <source>
        <dbReference type="HAMAP-Rule" id="MF_00073"/>
    </source>
</evidence>
<dbReference type="AlphaFoldDB" id="A0A347WJD0"/>
<dbReference type="InterPro" id="IPR011605">
    <property type="entry name" value="NusB_fam"/>
</dbReference>
<dbReference type="Proteomes" id="UP000263232">
    <property type="component" value="Chromosome"/>
</dbReference>
<dbReference type="GO" id="GO:0006353">
    <property type="term" value="P:DNA-templated transcription termination"/>
    <property type="evidence" value="ECO:0007669"/>
    <property type="project" value="UniProtKB-UniRule"/>
</dbReference>
<keyword evidence="9" id="KW-1185">Reference proteome</keyword>
<evidence type="ECO:0000313" key="9">
    <source>
        <dbReference type="Proteomes" id="UP000263232"/>
    </source>
</evidence>
<accession>A0A347WJD0</accession>
<evidence type="ECO:0000256" key="5">
    <source>
        <dbReference type="ARBA" id="ARBA00023163"/>
    </source>
</evidence>
<dbReference type="SUPFAM" id="SSF48013">
    <property type="entry name" value="NusB-like"/>
    <property type="match status" value="1"/>
</dbReference>
<keyword evidence="2 6" id="KW-0889">Transcription antitermination</keyword>
<keyword evidence="3 6" id="KW-0694">RNA-binding</keyword>
<dbReference type="GO" id="GO:0005829">
    <property type="term" value="C:cytosol"/>
    <property type="evidence" value="ECO:0007669"/>
    <property type="project" value="TreeGrafter"/>
</dbReference>
<keyword evidence="5 6" id="KW-0804">Transcription</keyword>
<evidence type="ECO:0000259" key="7">
    <source>
        <dbReference type="Pfam" id="PF01029"/>
    </source>
</evidence>
<name>A0A347WJD0_9LACT</name>
<comment type="similarity">
    <text evidence="1 6">Belongs to the NusB family.</text>
</comment>
<comment type="function">
    <text evidence="6">Involved in transcription antitermination. Required for transcription of ribosomal RNA (rRNA) genes. Binds specifically to the boxA antiterminator sequence of the ribosomal RNA (rrn) operons.</text>
</comment>
<feature type="domain" description="NusB/RsmB/TIM44" evidence="7">
    <location>
        <begin position="25"/>
        <end position="157"/>
    </location>
</feature>
<evidence type="ECO:0000313" key="8">
    <source>
        <dbReference type="EMBL" id="AXY25187.1"/>
    </source>
</evidence>
<dbReference type="OrthoDB" id="9811381at2"/>
<proteinExistence type="inferred from homology"/>
<protein>
    <recommendedName>
        <fullName evidence="6">Transcription antitermination protein NusB</fullName>
    </recommendedName>
    <alternativeName>
        <fullName evidence="6">Antitermination factor NusB</fullName>
    </alternativeName>
</protein>
<evidence type="ECO:0000256" key="1">
    <source>
        <dbReference type="ARBA" id="ARBA00005952"/>
    </source>
</evidence>
<dbReference type="GO" id="GO:0031564">
    <property type="term" value="P:transcription antitermination"/>
    <property type="evidence" value="ECO:0007669"/>
    <property type="project" value="UniProtKB-KW"/>
</dbReference>
<organism evidence="8 9">
    <name type="scientific">Suicoccus acidiformans</name>
    <dbReference type="NCBI Taxonomy" id="2036206"/>
    <lineage>
        <taxon>Bacteria</taxon>
        <taxon>Bacillati</taxon>
        <taxon>Bacillota</taxon>
        <taxon>Bacilli</taxon>
        <taxon>Lactobacillales</taxon>
        <taxon>Aerococcaceae</taxon>
        <taxon>Suicoccus</taxon>
    </lineage>
</organism>
<evidence type="ECO:0000256" key="2">
    <source>
        <dbReference type="ARBA" id="ARBA00022814"/>
    </source>
</evidence>
<sequence>MFTCNRLKQKQSQVKRVSRKLSSRREARIIALQTLFQLTVNAQETSRDEALAFALEEGDYPEAGFDSISDPYVYTLIEGVQSHQASLDEIIQANLSNWTLSRLLPIDLTILRIAIYEMDYVDDEDVPPAVAVNEAIEISRGFSDDKSRKFISGVLLNRLHKNDAVLEEDA</sequence>
<reference evidence="8 9" key="1">
    <citation type="submission" date="2017-09" db="EMBL/GenBank/DDBJ databases">
        <title>Complete genome sequence of Oxytococcus suis strain ZY16052.</title>
        <authorList>
            <person name="Li F."/>
        </authorList>
    </citation>
    <scope>NUCLEOTIDE SEQUENCE [LARGE SCALE GENOMIC DNA]</scope>
    <source>
        <strain evidence="8 9">ZY16052</strain>
    </source>
</reference>
<dbReference type="GO" id="GO:0003723">
    <property type="term" value="F:RNA binding"/>
    <property type="evidence" value="ECO:0007669"/>
    <property type="project" value="UniProtKB-UniRule"/>
</dbReference>
<gene>
    <name evidence="6 8" type="primary">nusB</name>
    <name evidence="8" type="ORF">CL176_03585</name>
</gene>
<dbReference type="InterPro" id="IPR006027">
    <property type="entry name" value="NusB_RsmB_TIM44"/>
</dbReference>
<dbReference type="Gene3D" id="1.10.940.10">
    <property type="entry name" value="NusB-like"/>
    <property type="match status" value="1"/>
</dbReference>